<keyword evidence="3 6" id="KW-0812">Transmembrane</keyword>
<feature type="transmembrane region" description="Helical" evidence="6">
    <location>
        <begin position="256"/>
        <end position="275"/>
    </location>
</feature>
<evidence type="ECO:0000313" key="8">
    <source>
        <dbReference type="EMBL" id="AJA07857.1"/>
    </source>
</evidence>
<feature type="domain" description="EamA" evidence="7">
    <location>
        <begin position="16"/>
        <end position="148"/>
    </location>
</feature>
<evidence type="ECO:0000313" key="9">
    <source>
        <dbReference type="Proteomes" id="UP000030907"/>
    </source>
</evidence>
<evidence type="ECO:0000256" key="6">
    <source>
        <dbReference type="SAM" id="Phobius"/>
    </source>
</evidence>
<evidence type="ECO:0000256" key="4">
    <source>
        <dbReference type="ARBA" id="ARBA00022989"/>
    </source>
</evidence>
<dbReference type="AlphaFoldDB" id="A0A0A7PIV2"/>
<evidence type="ECO:0000259" key="7">
    <source>
        <dbReference type="Pfam" id="PF00892"/>
    </source>
</evidence>
<evidence type="ECO:0000256" key="1">
    <source>
        <dbReference type="ARBA" id="ARBA00004141"/>
    </source>
</evidence>
<feature type="transmembrane region" description="Helical" evidence="6">
    <location>
        <begin position="74"/>
        <end position="95"/>
    </location>
</feature>
<organism evidence="8 9">
    <name type="scientific">Sphingopyxis fribergensis</name>
    <dbReference type="NCBI Taxonomy" id="1515612"/>
    <lineage>
        <taxon>Bacteria</taxon>
        <taxon>Pseudomonadati</taxon>
        <taxon>Pseudomonadota</taxon>
        <taxon>Alphaproteobacteria</taxon>
        <taxon>Sphingomonadales</taxon>
        <taxon>Sphingomonadaceae</taxon>
        <taxon>Sphingopyxis</taxon>
    </lineage>
</organism>
<keyword evidence="9" id="KW-1185">Reference proteome</keyword>
<dbReference type="KEGG" id="sphk:SKP52_04650"/>
<feature type="transmembrane region" description="Helical" evidence="6">
    <location>
        <begin position="107"/>
        <end position="126"/>
    </location>
</feature>
<evidence type="ECO:0000256" key="5">
    <source>
        <dbReference type="ARBA" id="ARBA00023136"/>
    </source>
</evidence>
<comment type="similarity">
    <text evidence="2">Belongs to the EamA transporter family.</text>
</comment>
<feature type="transmembrane region" description="Helical" evidence="6">
    <location>
        <begin position="157"/>
        <end position="178"/>
    </location>
</feature>
<comment type="subcellular location">
    <subcellularLocation>
        <location evidence="1">Membrane</location>
        <topology evidence="1">Multi-pass membrane protein</topology>
    </subcellularLocation>
</comment>
<keyword evidence="5 6" id="KW-0472">Membrane</keyword>
<dbReference type="GO" id="GO:0016020">
    <property type="term" value="C:membrane"/>
    <property type="evidence" value="ECO:0007669"/>
    <property type="project" value="UniProtKB-SubCell"/>
</dbReference>
<feature type="transmembrane region" description="Helical" evidence="6">
    <location>
        <begin position="45"/>
        <end position="62"/>
    </location>
</feature>
<dbReference type="PANTHER" id="PTHR32322">
    <property type="entry name" value="INNER MEMBRANE TRANSPORTER"/>
    <property type="match status" value="1"/>
</dbReference>
<reference evidence="8 9" key="1">
    <citation type="journal article" date="2015" name="Int. J. Syst. Evol. Microbiol.">
        <title>Description of Sphingopyxis fribergensis sp. nov. - a soil bacterium with the ability to degrade styrene and phenylacetic acid.</title>
        <authorList>
            <person name="Oelschlagel M."/>
            <person name="Ruckert C."/>
            <person name="Kalinowski J."/>
            <person name="Schmidt G."/>
            <person name="Schlomann M."/>
            <person name="Tischler D."/>
        </authorList>
    </citation>
    <scope>NUCLEOTIDE SEQUENCE [LARGE SCALE GENOMIC DNA]</scope>
    <source>
        <strain evidence="8 9">Kp5.2</strain>
    </source>
</reference>
<dbReference type="InterPro" id="IPR050638">
    <property type="entry name" value="AA-Vitamin_Transporters"/>
</dbReference>
<feature type="domain" description="EamA" evidence="7">
    <location>
        <begin position="163"/>
        <end position="297"/>
    </location>
</feature>
<dbReference type="SUPFAM" id="SSF103481">
    <property type="entry name" value="Multidrug resistance efflux transporter EmrE"/>
    <property type="match status" value="2"/>
</dbReference>
<feature type="transmembrane region" description="Helical" evidence="6">
    <location>
        <begin position="222"/>
        <end position="244"/>
    </location>
</feature>
<dbReference type="STRING" id="1515612.SKP52_04650"/>
<feature type="transmembrane region" description="Helical" evidence="6">
    <location>
        <begin position="190"/>
        <end position="210"/>
    </location>
</feature>
<protein>
    <recommendedName>
        <fullName evidence="7">EamA domain-containing protein</fullName>
    </recommendedName>
</protein>
<dbReference type="InterPro" id="IPR037185">
    <property type="entry name" value="EmrE-like"/>
</dbReference>
<evidence type="ECO:0000256" key="3">
    <source>
        <dbReference type="ARBA" id="ARBA00022692"/>
    </source>
</evidence>
<dbReference type="EMBL" id="CP009122">
    <property type="protein sequence ID" value="AJA07857.1"/>
    <property type="molecule type" value="Genomic_DNA"/>
</dbReference>
<feature type="transmembrane region" description="Helical" evidence="6">
    <location>
        <begin position="281"/>
        <end position="298"/>
    </location>
</feature>
<dbReference type="RefSeq" id="WP_039572245.1">
    <property type="nucleotide sequence ID" value="NZ_CP009122.1"/>
</dbReference>
<sequence>MMREGGPAAAIWSRAYPLLTVTALFWAGNSIVGRAARDLVPPAALSFWRWTFALALLLPLAWPHLKRDWPVLRANWAIVALLGALAIGSFNILLYTGLQSTTALNSMLIQSALPALVLVVGALVMGDRTSPRQIAGVLISLVGVLAIIARGDPAMLWGLQLNIGDAIIGGAVLLWALYSVLLRRRPAVHPLSFLAASMVVGIAVIAPFYGHELWSGRLIVPATGSALAIAYVSIFPSFLAYLFFNRGVELIGSAATGQYMNVMPLMGAGLAMLFLGEQLHLFHIAGLALIVIGILVAGRPEPAAQA</sequence>
<dbReference type="HOGENOM" id="CLU_033863_4_4_5"/>
<gene>
    <name evidence="8" type="ORF">SKP52_04650</name>
</gene>
<feature type="transmembrane region" description="Helical" evidence="6">
    <location>
        <begin position="133"/>
        <end position="151"/>
    </location>
</feature>
<name>A0A0A7PIV2_9SPHN</name>
<dbReference type="Pfam" id="PF00892">
    <property type="entry name" value="EamA"/>
    <property type="match status" value="2"/>
</dbReference>
<keyword evidence="4 6" id="KW-1133">Transmembrane helix</keyword>
<evidence type="ECO:0000256" key="2">
    <source>
        <dbReference type="ARBA" id="ARBA00007362"/>
    </source>
</evidence>
<proteinExistence type="inferred from homology"/>
<dbReference type="InterPro" id="IPR000620">
    <property type="entry name" value="EamA_dom"/>
</dbReference>
<dbReference type="PANTHER" id="PTHR32322:SF2">
    <property type="entry name" value="EAMA DOMAIN-CONTAINING PROTEIN"/>
    <property type="match status" value="1"/>
</dbReference>
<accession>A0A0A7PIV2</accession>
<dbReference type="Proteomes" id="UP000030907">
    <property type="component" value="Chromosome"/>
</dbReference>
<dbReference type="OrthoDB" id="9806889at2"/>